<dbReference type="GeneID" id="96083858"/>
<gene>
    <name evidence="9" type="ORF">ACET3X_003536</name>
</gene>
<feature type="transmembrane region" description="Helical" evidence="7">
    <location>
        <begin position="149"/>
        <end position="170"/>
    </location>
</feature>
<evidence type="ECO:0000259" key="8">
    <source>
        <dbReference type="Pfam" id="PF20684"/>
    </source>
</evidence>
<proteinExistence type="inferred from homology"/>
<protein>
    <recommendedName>
        <fullName evidence="8">Rhodopsin domain-containing protein</fullName>
    </recommendedName>
</protein>
<feature type="region of interest" description="Disordered" evidence="6">
    <location>
        <begin position="1"/>
        <end position="20"/>
    </location>
</feature>
<evidence type="ECO:0000313" key="10">
    <source>
        <dbReference type="Proteomes" id="UP001578633"/>
    </source>
</evidence>
<organism evidence="9 10">
    <name type="scientific">Alternaria dauci</name>
    <dbReference type="NCBI Taxonomy" id="48095"/>
    <lineage>
        <taxon>Eukaryota</taxon>
        <taxon>Fungi</taxon>
        <taxon>Dikarya</taxon>
        <taxon>Ascomycota</taxon>
        <taxon>Pezizomycotina</taxon>
        <taxon>Dothideomycetes</taxon>
        <taxon>Pleosporomycetidae</taxon>
        <taxon>Pleosporales</taxon>
        <taxon>Pleosporineae</taxon>
        <taxon>Pleosporaceae</taxon>
        <taxon>Alternaria</taxon>
        <taxon>Alternaria sect. Porri</taxon>
    </lineage>
</organism>
<dbReference type="EMBL" id="JBHGVX010000002">
    <property type="protein sequence ID" value="KAL1799499.1"/>
    <property type="molecule type" value="Genomic_DNA"/>
</dbReference>
<dbReference type="Proteomes" id="UP001578633">
    <property type="component" value="Chromosome 2"/>
</dbReference>
<evidence type="ECO:0000256" key="2">
    <source>
        <dbReference type="ARBA" id="ARBA00022692"/>
    </source>
</evidence>
<keyword evidence="3 7" id="KW-1133">Transmembrane helix</keyword>
<dbReference type="RefSeq" id="XP_069310083.1">
    <property type="nucleotide sequence ID" value="XM_069448822.1"/>
</dbReference>
<feature type="transmembrane region" description="Helical" evidence="7">
    <location>
        <begin position="235"/>
        <end position="257"/>
    </location>
</feature>
<evidence type="ECO:0000256" key="6">
    <source>
        <dbReference type="SAM" id="MobiDB-lite"/>
    </source>
</evidence>
<dbReference type="PANTHER" id="PTHR33048:SF47">
    <property type="entry name" value="INTEGRAL MEMBRANE PROTEIN-RELATED"/>
    <property type="match status" value="1"/>
</dbReference>
<evidence type="ECO:0000256" key="7">
    <source>
        <dbReference type="SAM" id="Phobius"/>
    </source>
</evidence>
<comment type="caution">
    <text evidence="9">The sequence shown here is derived from an EMBL/GenBank/DDBJ whole genome shotgun (WGS) entry which is preliminary data.</text>
</comment>
<feature type="transmembrane region" description="Helical" evidence="7">
    <location>
        <begin position="277"/>
        <end position="299"/>
    </location>
</feature>
<feature type="transmembrane region" description="Helical" evidence="7">
    <location>
        <begin position="29"/>
        <end position="50"/>
    </location>
</feature>
<accession>A0ABR3UUI0</accession>
<keyword evidence="2 7" id="KW-0812">Transmembrane</keyword>
<name>A0ABR3UUI0_9PLEO</name>
<sequence>MSSGTPLSPDPRHHPDNANLPNINQPATIRGVTIAFLSLAITTLSLRLLFRIKDRLWGWDDVFVVLAAVTSFIGDIMVCMMPQDGLGLHLWTLDFEHLTLYFKHIYSTNAAYTASTSLIKLSILLQFLRVFAEAAPSTTHAQYRFARGLTWTMIVICALWGLTFLCLALFSCRPIAKNWDATLEGTCVAWGSKNPDEFFGVFLGHAASNCVLDVLVLLVPVPFVTTLRIAGKGRAGLIGVFSLGCVVVIVAICRMIVMSVNKAGTEPILDMSFHTPMIYILAVLEVNFAIMTASIPIFWPAIVTLASNKIFVVKEVQIHVERVTRNDSFDPNAGGISLDDRKVSSSGGESKIGVITTISDQTPRKSGEKSSPKHHYNESSHASSPRCPTIGGFGGRKPSSDSCVGRTIGVDLTGRPSQDSIRHLYRVPSNEHRSSKSLTQSEGDDWFMEMDRANARGQVTTTVQKSSIPFEHIKMSDNK</sequence>
<feature type="transmembrane region" description="Helical" evidence="7">
    <location>
        <begin position="198"/>
        <end position="223"/>
    </location>
</feature>
<evidence type="ECO:0000313" key="9">
    <source>
        <dbReference type="EMBL" id="KAL1799499.1"/>
    </source>
</evidence>
<keyword evidence="10" id="KW-1185">Reference proteome</keyword>
<comment type="similarity">
    <text evidence="5">Belongs to the SAT4 family.</text>
</comment>
<feature type="transmembrane region" description="Helical" evidence="7">
    <location>
        <begin position="110"/>
        <end position="128"/>
    </location>
</feature>
<comment type="subcellular location">
    <subcellularLocation>
        <location evidence="1">Membrane</location>
        <topology evidence="1">Multi-pass membrane protein</topology>
    </subcellularLocation>
</comment>
<feature type="domain" description="Rhodopsin" evidence="8">
    <location>
        <begin position="46"/>
        <end position="302"/>
    </location>
</feature>
<keyword evidence="4 7" id="KW-0472">Membrane</keyword>
<dbReference type="Pfam" id="PF20684">
    <property type="entry name" value="Fung_rhodopsin"/>
    <property type="match status" value="1"/>
</dbReference>
<evidence type="ECO:0000256" key="5">
    <source>
        <dbReference type="ARBA" id="ARBA00038359"/>
    </source>
</evidence>
<evidence type="ECO:0000256" key="4">
    <source>
        <dbReference type="ARBA" id="ARBA00023136"/>
    </source>
</evidence>
<feature type="transmembrane region" description="Helical" evidence="7">
    <location>
        <begin position="62"/>
        <end position="83"/>
    </location>
</feature>
<feature type="region of interest" description="Disordered" evidence="6">
    <location>
        <begin position="334"/>
        <end position="402"/>
    </location>
</feature>
<dbReference type="PANTHER" id="PTHR33048">
    <property type="entry name" value="PTH11-LIKE INTEGRAL MEMBRANE PROTEIN (AFU_ORTHOLOGUE AFUA_5G11245)"/>
    <property type="match status" value="1"/>
</dbReference>
<feature type="compositionally biased region" description="Basic and acidic residues" evidence="6">
    <location>
        <begin position="362"/>
        <end position="378"/>
    </location>
</feature>
<evidence type="ECO:0000256" key="1">
    <source>
        <dbReference type="ARBA" id="ARBA00004141"/>
    </source>
</evidence>
<dbReference type="InterPro" id="IPR052337">
    <property type="entry name" value="SAT4-like"/>
</dbReference>
<evidence type="ECO:0000256" key="3">
    <source>
        <dbReference type="ARBA" id="ARBA00022989"/>
    </source>
</evidence>
<reference evidence="9 10" key="1">
    <citation type="submission" date="2024-09" db="EMBL/GenBank/DDBJ databases">
        <title>T2T genomes of carrot and Alternaria dauci and their utility for understanding host-pathogen interaction during carrot leaf blight disease.</title>
        <authorList>
            <person name="Liu W."/>
            <person name="Xu S."/>
            <person name="Ou C."/>
            <person name="Liu X."/>
            <person name="Zhuang F."/>
            <person name="Deng X.W."/>
        </authorList>
    </citation>
    <scope>NUCLEOTIDE SEQUENCE [LARGE SCALE GENOMIC DNA]</scope>
    <source>
        <strain evidence="9 10">A2016</strain>
    </source>
</reference>
<dbReference type="InterPro" id="IPR049326">
    <property type="entry name" value="Rhodopsin_dom_fungi"/>
</dbReference>